<name>A0ABR7LSF9_9ACTN</name>
<evidence type="ECO:0000313" key="1">
    <source>
        <dbReference type="EMBL" id="MBC6467598.1"/>
    </source>
</evidence>
<proteinExistence type="predicted"/>
<accession>A0ABR7LSF9</accession>
<dbReference type="Proteomes" id="UP000805614">
    <property type="component" value="Unassembled WGS sequence"/>
</dbReference>
<dbReference type="Pfam" id="PF08962">
    <property type="entry name" value="Rv2632c-like"/>
    <property type="match status" value="1"/>
</dbReference>
<comment type="caution">
    <text evidence="1">The sequence shown here is derived from an EMBL/GenBank/DDBJ whole genome shotgun (WGS) entry which is preliminary data.</text>
</comment>
<reference evidence="1 2" key="1">
    <citation type="submission" date="2020-06" db="EMBL/GenBank/DDBJ databases">
        <title>Actinomadura xiongansis sp. nov., isolated from soil of Baiyangdian.</title>
        <authorList>
            <person name="Zhang X."/>
        </authorList>
    </citation>
    <scope>NUCLEOTIDE SEQUENCE [LARGE SCALE GENOMIC DNA]</scope>
    <source>
        <strain evidence="1 2">HBUM206468</strain>
    </source>
</reference>
<dbReference type="Gene3D" id="3.30.160.240">
    <property type="entry name" value="Rv1738"/>
    <property type="match status" value="1"/>
</dbReference>
<protein>
    <submittedName>
        <fullName evidence="1">DUF1876 domain-containing protein</fullName>
    </submittedName>
</protein>
<organism evidence="1 2">
    <name type="scientific">Actinomadura alba</name>
    <dbReference type="NCBI Taxonomy" id="406431"/>
    <lineage>
        <taxon>Bacteria</taxon>
        <taxon>Bacillati</taxon>
        <taxon>Actinomycetota</taxon>
        <taxon>Actinomycetes</taxon>
        <taxon>Streptosporangiales</taxon>
        <taxon>Thermomonosporaceae</taxon>
        <taxon>Actinomadura</taxon>
    </lineage>
</organism>
<keyword evidence="2" id="KW-1185">Reference proteome</keyword>
<dbReference type="InterPro" id="IPR015057">
    <property type="entry name" value="Rv2632c-like"/>
</dbReference>
<dbReference type="InterPro" id="IPR038070">
    <property type="entry name" value="Rv2632c-like_sf"/>
</dbReference>
<dbReference type="SUPFAM" id="SSF143212">
    <property type="entry name" value="Rv2632c-like"/>
    <property type="match status" value="1"/>
</dbReference>
<dbReference type="EMBL" id="JABVEC010000013">
    <property type="protein sequence ID" value="MBC6467598.1"/>
    <property type="molecule type" value="Genomic_DNA"/>
</dbReference>
<gene>
    <name evidence="1" type="ORF">HKK74_19170</name>
</gene>
<evidence type="ECO:0000313" key="2">
    <source>
        <dbReference type="Proteomes" id="UP000805614"/>
    </source>
</evidence>
<sequence length="83" mass="8929">METKQWGVRIDISEAGDNTHVRAVLSTMNGTTVEGVGHARRNPRDRLVPEIGDELAAGRALIDLGGRLVQLAATDIAESITHK</sequence>
<dbReference type="RefSeq" id="WP_187244596.1">
    <property type="nucleotide sequence ID" value="NZ_BAAAOK010000004.1"/>
</dbReference>